<protein>
    <submittedName>
        <fullName evidence="2">Uncharacterized protein</fullName>
    </submittedName>
</protein>
<feature type="region of interest" description="Disordered" evidence="1">
    <location>
        <begin position="133"/>
        <end position="178"/>
    </location>
</feature>
<dbReference type="Gene3D" id="2.40.70.10">
    <property type="entry name" value="Acid Proteases"/>
    <property type="match status" value="1"/>
</dbReference>
<dbReference type="EMBL" id="BJWL01000359">
    <property type="protein sequence ID" value="GFS40838.1"/>
    <property type="molecule type" value="Genomic_DNA"/>
</dbReference>
<dbReference type="InterPro" id="IPR021109">
    <property type="entry name" value="Peptidase_aspartic_dom_sf"/>
</dbReference>
<evidence type="ECO:0000256" key="1">
    <source>
        <dbReference type="SAM" id="MobiDB-lite"/>
    </source>
</evidence>
<comment type="caution">
    <text evidence="2">The sequence shown here is derived from an EMBL/GenBank/DDBJ whole genome shotgun (WGS) entry which is preliminary data.</text>
</comment>
<keyword evidence="3" id="KW-1185">Reference proteome</keyword>
<gene>
    <name evidence="2" type="ORF">Acr_00g0070800</name>
</gene>
<feature type="region of interest" description="Disordered" evidence="1">
    <location>
        <begin position="617"/>
        <end position="640"/>
    </location>
</feature>
<evidence type="ECO:0000313" key="3">
    <source>
        <dbReference type="Proteomes" id="UP000585474"/>
    </source>
</evidence>
<proteinExistence type="predicted"/>
<dbReference type="Proteomes" id="UP000585474">
    <property type="component" value="Unassembled WGS sequence"/>
</dbReference>
<reference evidence="3" key="1">
    <citation type="submission" date="2019-07" db="EMBL/GenBank/DDBJ databases">
        <title>De Novo Assembly of kiwifruit Actinidia rufa.</title>
        <authorList>
            <person name="Sugita-Konishi S."/>
            <person name="Sato K."/>
            <person name="Mori E."/>
            <person name="Abe Y."/>
            <person name="Kisaki G."/>
            <person name="Hamano K."/>
            <person name="Suezawa K."/>
            <person name="Otani M."/>
            <person name="Fukuda T."/>
            <person name="Manabe T."/>
            <person name="Gomi K."/>
            <person name="Tabuchi M."/>
            <person name="Akimitsu K."/>
            <person name="Kataoka I."/>
        </authorList>
    </citation>
    <scope>NUCLEOTIDE SEQUENCE [LARGE SCALE GENOMIC DNA]</scope>
    <source>
        <strain evidence="3">cv. Fuchu</strain>
    </source>
</reference>
<organism evidence="2 3">
    <name type="scientific">Actinidia rufa</name>
    <dbReference type="NCBI Taxonomy" id="165716"/>
    <lineage>
        <taxon>Eukaryota</taxon>
        <taxon>Viridiplantae</taxon>
        <taxon>Streptophyta</taxon>
        <taxon>Embryophyta</taxon>
        <taxon>Tracheophyta</taxon>
        <taxon>Spermatophyta</taxon>
        <taxon>Magnoliopsida</taxon>
        <taxon>eudicotyledons</taxon>
        <taxon>Gunneridae</taxon>
        <taxon>Pentapetalae</taxon>
        <taxon>asterids</taxon>
        <taxon>Ericales</taxon>
        <taxon>Actinidiaceae</taxon>
        <taxon>Actinidia</taxon>
    </lineage>
</organism>
<feature type="compositionally biased region" description="Basic and acidic residues" evidence="1">
    <location>
        <begin position="142"/>
        <end position="178"/>
    </location>
</feature>
<dbReference type="PANTHER" id="PTHR33067:SF32">
    <property type="entry name" value="ASPARTIC PEPTIDASE DDI1-TYPE DOMAIN-CONTAINING PROTEIN"/>
    <property type="match status" value="1"/>
</dbReference>
<sequence length="709" mass="79316">MCAGSFPEKNPEQAFEYFDYLANLSSDWACTEPINLNKSSLSTQHVGVKYKLGMEDEVNAKLTALSRQVEALAHAKTATSLTNEFSSMCVLCDTMDHCTDVCPIVAGVKEARGQVNVAITTLRSGKKIDKTIAPNRVIQGGEKSKELGGESERRKLEEERKESKGQEHEHDSEPVEKLPKEITVEDLKHAPFPQRLANVSKANLNSEIYDVFKQVRINIPMLDAFKQIPSYAKFLKELCTVKRNLHVKETTMMNESQSAILQCKTVPKYKDPGCPTISCIIGGCKIDRALLNLGSSVNLLPYSIYKDLGLGELKPTRVTLELADRSIKVPRGIIEDVLIQVDTVYYPVDFIVLDTQPIDCESSKRHIPVILGRPFLATENAVIHCKHGLLKLSFGNMTLEINIFTVGKQMKEVDQIEEINVIESIIQEHVDCEFMEDSIERALVWSEPHDQLESESGIIENLGNMKHGSPIKRSKSKGKAGVDYDASRFTGKNTENLFNKVWIRNEAVLERKPGVCISGCWDAGLSSSFTGIAFRGGQMGWRVSMNVARARLLWAIGTGKTIDLPRTMFLSLCATYKASDKRGSVPFTGFLTELFKRSGVHIPLDFIRIEPEGPIDRASLSRSEGQRKKRKLEEEAQEGSAIGMGELKEAILNVGKEMSKQMAEFREEVNARLSSLEEESSRHTVMLQDMKGMLIRMEEEDDDDDDEED</sequence>
<dbReference type="AlphaFoldDB" id="A0A7J0DRC2"/>
<accession>A0A7J0DRC2</accession>
<name>A0A7J0DRC2_9ERIC</name>
<evidence type="ECO:0000313" key="2">
    <source>
        <dbReference type="EMBL" id="GFS40838.1"/>
    </source>
</evidence>
<dbReference type="CDD" id="cd00303">
    <property type="entry name" value="retropepsin_like"/>
    <property type="match status" value="1"/>
</dbReference>
<dbReference type="OrthoDB" id="778454at2759"/>
<dbReference type="PANTHER" id="PTHR33067">
    <property type="entry name" value="RNA-DIRECTED DNA POLYMERASE-RELATED"/>
    <property type="match status" value="1"/>
</dbReference>